<dbReference type="eggNOG" id="COG2843">
    <property type="taxonomic scope" value="Bacteria"/>
</dbReference>
<comment type="similarity">
    <text evidence="1">Belongs to the CapA family.</text>
</comment>
<dbReference type="Gene3D" id="3.60.21.10">
    <property type="match status" value="1"/>
</dbReference>
<dbReference type="InterPro" id="IPR029052">
    <property type="entry name" value="Metallo-depent_PP-like"/>
</dbReference>
<reference evidence="3 4" key="1">
    <citation type="submission" date="2014-06" db="EMBL/GenBank/DDBJ databases">
        <authorList>
            <person name="Urmite Genomes Urmite Genomes"/>
        </authorList>
    </citation>
    <scope>NUCLEOTIDE SEQUENCE [LARGE SCALE GENOMIC DNA]</scope>
</reference>
<dbReference type="SMART" id="SM00854">
    <property type="entry name" value="PGA_cap"/>
    <property type="match status" value="1"/>
</dbReference>
<feature type="domain" description="Capsule synthesis protein CapA" evidence="2">
    <location>
        <begin position="6"/>
        <end position="252"/>
    </location>
</feature>
<name>A0A078KZE6_9GAMM</name>
<evidence type="ECO:0000259" key="2">
    <source>
        <dbReference type="SMART" id="SM00854"/>
    </source>
</evidence>
<gene>
    <name evidence="3" type="primary">capA_1</name>
    <name evidence="3" type="ORF">BN59_01400</name>
</gene>
<sequence>MQVVTSVLLGGDVMLGRLVKKAILKCGVDYPMGDLSPLLWQADCVLVNLECAITRNQAIWPGSAKAFYFGAPPEAAISLANANVKMVSLANNHILDYDVQGLIDTLIYLKKEHIAYAGAGLNKEEAYSPGYLTLKKQKIAMVSFCDHQDDFAANSQSPGMAYLELSDEKKAIRQLEQSLKAMDSDTDWPILSLHWGPNKVFRPSSHFIHIAHLAIDMGYRLLFGHSAHVFQGIEIYRNCPIIYASGDLVDDYYVEPGLDNDHQLLFELRISGNRIEELRLHPIFIEYCRSLPANPEQFTYIAARTEKLCGEFGVAVEQRGRELVISL</sequence>
<accession>A0A078KZE6</accession>
<dbReference type="SUPFAM" id="SSF56300">
    <property type="entry name" value="Metallo-dependent phosphatases"/>
    <property type="match status" value="1"/>
</dbReference>
<dbReference type="Proteomes" id="UP000044071">
    <property type="component" value="Unassembled WGS sequence"/>
</dbReference>
<dbReference type="CDD" id="cd07381">
    <property type="entry name" value="MPP_CapA"/>
    <property type="match status" value="1"/>
</dbReference>
<dbReference type="AlphaFoldDB" id="A0A078KZE6"/>
<keyword evidence="4" id="KW-1185">Reference proteome</keyword>
<protein>
    <submittedName>
        <fullName evidence="3">Capsule biosynthesis protein CapA</fullName>
    </submittedName>
</protein>
<dbReference type="Pfam" id="PF09587">
    <property type="entry name" value="PGA_cap"/>
    <property type="match status" value="1"/>
</dbReference>
<dbReference type="PANTHER" id="PTHR33393:SF11">
    <property type="entry name" value="POLYGLUTAMINE SYNTHESIS ACCESSORY PROTEIN RV0574C-RELATED"/>
    <property type="match status" value="1"/>
</dbReference>
<dbReference type="InterPro" id="IPR019079">
    <property type="entry name" value="Capsule_synth_CapA"/>
</dbReference>
<dbReference type="PANTHER" id="PTHR33393">
    <property type="entry name" value="POLYGLUTAMINE SYNTHESIS ACCESSORY PROTEIN RV0574C-RELATED"/>
    <property type="match status" value="1"/>
</dbReference>
<dbReference type="InterPro" id="IPR052169">
    <property type="entry name" value="CW_Biosynth-Accessory"/>
</dbReference>
<dbReference type="EMBL" id="CCSB01000001">
    <property type="protein sequence ID" value="CDZ77118.1"/>
    <property type="molecule type" value="Genomic_DNA"/>
</dbReference>
<organism evidence="3 4">
    <name type="scientific">Legionella massiliensis</name>
    <dbReference type="NCBI Taxonomy" id="1034943"/>
    <lineage>
        <taxon>Bacteria</taxon>
        <taxon>Pseudomonadati</taxon>
        <taxon>Pseudomonadota</taxon>
        <taxon>Gammaproteobacteria</taxon>
        <taxon>Legionellales</taxon>
        <taxon>Legionellaceae</taxon>
        <taxon>Legionella</taxon>
    </lineage>
</organism>
<evidence type="ECO:0000313" key="3">
    <source>
        <dbReference type="EMBL" id="CDZ77118.1"/>
    </source>
</evidence>
<proteinExistence type="inferred from homology"/>
<evidence type="ECO:0000256" key="1">
    <source>
        <dbReference type="ARBA" id="ARBA00005662"/>
    </source>
</evidence>
<evidence type="ECO:0000313" key="4">
    <source>
        <dbReference type="Proteomes" id="UP000044071"/>
    </source>
</evidence>
<dbReference type="STRING" id="1034943.BN59_01400"/>